<dbReference type="InterPro" id="IPR036291">
    <property type="entry name" value="NAD(P)-bd_dom_sf"/>
</dbReference>
<dbReference type="PANTHER" id="PTHR43086">
    <property type="entry name" value="VERY-LONG-CHAIN 3-OXOOACYL-COA REDUCTASE"/>
    <property type="match status" value="1"/>
</dbReference>
<dbReference type="RefSeq" id="WP_038493388.1">
    <property type="nucleotide sequence ID" value="NZ_BCTH01000136.1"/>
</dbReference>
<dbReference type="Proteomes" id="UP000027604">
    <property type="component" value="Chromosome I"/>
</dbReference>
<keyword evidence="4" id="KW-0521">NADP</keyword>
<dbReference type="PROSITE" id="PS00061">
    <property type="entry name" value="ADH_SHORT"/>
    <property type="match status" value="1"/>
</dbReference>
<keyword evidence="2" id="KW-0444">Lipid biosynthesis</keyword>
<dbReference type="HOGENOM" id="CLU_010194_2_1_4"/>
<dbReference type="PANTHER" id="PTHR43086:SF2">
    <property type="entry name" value="HYDROXYSTEROID DEHYDROGENASE-LIKE PROTEIN 1"/>
    <property type="match status" value="1"/>
</dbReference>
<dbReference type="OrthoDB" id="9810734at2"/>
<dbReference type="InterPro" id="IPR002347">
    <property type="entry name" value="SDR_fam"/>
</dbReference>
<gene>
    <name evidence="9" type="ORF">GJA_3164</name>
</gene>
<dbReference type="Gene3D" id="3.40.50.720">
    <property type="entry name" value="NAD(P)-binding Rossmann-like Domain"/>
    <property type="match status" value="1"/>
</dbReference>
<evidence type="ECO:0000256" key="2">
    <source>
        <dbReference type="ARBA" id="ARBA00022516"/>
    </source>
</evidence>
<dbReference type="EMBL" id="HG322949">
    <property type="protein sequence ID" value="CDG83786.1"/>
    <property type="molecule type" value="Genomic_DNA"/>
</dbReference>
<name>W0V7C8_9BURK</name>
<keyword evidence="3" id="KW-0276">Fatty acid metabolism</keyword>
<proteinExistence type="inferred from homology"/>
<keyword evidence="7" id="KW-0275">Fatty acid biosynthesis</keyword>
<dbReference type="eggNOG" id="COG0300">
    <property type="taxonomic scope" value="Bacteria"/>
</dbReference>
<comment type="pathway">
    <text evidence="1">Lipid metabolism; fatty acid biosynthesis.</text>
</comment>
<comment type="similarity">
    <text evidence="8">Belongs to the short-chain dehydrogenases/reductases (SDR) family.</text>
</comment>
<dbReference type="AlphaFoldDB" id="W0V7C8"/>
<dbReference type="PRINTS" id="PR00081">
    <property type="entry name" value="GDHRDH"/>
</dbReference>
<evidence type="ECO:0000256" key="5">
    <source>
        <dbReference type="ARBA" id="ARBA00023002"/>
    </source>
</evidence>
<evidence type="ECO:0000256" key="1">
    <source>
        <dbReference type="ARBA" id="ARBA00005194"/>
    </source>
</evidence>
<dbReference type="Pfam" id="PF00106">
    <property type="entry name" value="adh_short"/>
    <property type="match status" value="1"/>
</dbReference>
<reference evidence="9 10" key="1">
    <citation type="journal article" date="2015" name="Genome Announc.">
        <title>Genome Sequence of Mushroom Soft-Rot Pathogen Janthinobacterium agaricidamnosum.</title>
        <authorList>
            <person name="Graupner K."/>
            <person name="Lackner G."/>
            <person name="Hertweck C."/>
        </authorList>
    </citation>
    <scope>NUCLEOTIDE SEQUENCE [LARGE SCALE GENOMIC DNA]</scope>
    <source>
        <strain evidence="10">NBRC 102515 / DSM 9628</strain>
    </source>
</reference>
<dbReference type="GO" id="GO:0016491">
    <property type="term" value="F:oxidoreductase activity"/>
    <property type="evidence" value="ECO:0007669"/>
    <property type="project" value="UniProtKB-KW"/>
</dbReference>
<evidence type="ECO:0000256" key="7">
    <source>
        <dbReference type="ARBA" id="ARBA00023160"/>
    </source>
</evidence>
<evidence type="ECO:0000256" key="3">
    <source>
        <dbReference type="ARBA" id="ARBA00022832"/>
    </source>
</evidence>
<dbReference type="PATRIC" id="fig|1349767.4.peg.4957"/>
<keyword evidence="6" id="KW-0443">Lipid metabolism</keyword>
<dbReference type="GO" id="GO:0030497">
    <property type="term" value="P:fatty acid elongation"/>
    <property type="evidence" value="ECO:0007669"/>
    <property type="project" value="TreeGrafter"/>
</dbReference>
<dbReference type="SUPFAM" id="SSF51735">
    <property type="entry name" value="NAD(P)-binding Rossmann-fold domains"/>
    <property type="match status" value="1"/>
</dbReference>
<dbReference type="PRINTS" id="PR00080">
    <property type="entry name" value="SDRFAMILY"/>
</dbReference>
<dbReference type="KEGG" id="jag:GJA_3164"/>
<dbReference type="STRING" id="1349767.GJA_3164"/>
<dbReference type="PIRSF" id="PIRSF000126">
    <property type="entry name" value="11-beta-HSD1"/>
    <property type="match status" value="1"/>
</dbReference>
<evidence type="ECO:0000256" key="8">
    <source>
        <dbReference type="RuleBase" id="RU000363"/>
    </source>
</evidence>
<evidence type="ECO:0000313" key="9">
    <source>
        <dbReference type="EMBL" id="CDG83786.1"/>
    </source>
</evidence>
<keyword evidence="10" id="KW-1185">Reference proteome</keyword>
<evidence type="ECO:0000256" key="6">
    <source>
        <dbReference type="ARBA" id="ARBA00023098"/>
    </source>
</evidence>
<accession>W0V7C8</accession>
<keyword evidence="5" id="KW-0560">Oxidoreductase</keyword>
<protein>
    <submittedName>
        <fullName evidence="9">Short chain dehydrogenase family protein</fullName>
    </submittedName>
</protein>
<organism evidence="9 10">
    <name type="scientific">Janthinobacterium agaricidamnosum NBRC 102515 = DSM 9628</name>
    <dbReference type="NCBI Taxonomy" id="1349767"/>
    <lineage>
        <taxon>Bacteria</taxon>
        <taxon>Pseudomonadati</taxon>
        <taxon>Pseudomonadota</taxon>
        <taxon>Betaproteobacteria</taxon>
        <taxon>Burkholderiales</taxon>
        <taxon>Oxalobacteraceae</taxon>
        <taxon>Janthinobacterium</taxon>
    </lineage>
</organism>
<sequence>MSTANTPSKKGIAVVTGASSGLGAVYADRLAGRGYDLILVARRVERLGVLARSLAEKYGVAVRAIAADLVVPADLQRVADELAANQDITMLVNNAGASTLAPLLTISKEKIDAMDRVNVTALTELTHAILPKFKERNHGTLINIGSVLSYQILPISTIYSGGKGYVMNFTRGLQQELADTGVVVQLVLPATTATEIWELSGVPLEKLDPATIMSAENCVDAALAGLDQGELVTLPSVEDQDLWEQYDAARLKLFAAGRTGKPASRYGLTA</sequence>
<evidence type="ECO:0000313" key="10">
    <source>
        <dbReference type="Proteomes" id="UP000027604"/>
    </source>
</evidence>
<evidence type="ECO:0000256" key="4">
    <source>
        <dbReference type="ARBA" id="ARBA00022857"/>
    </source>
</evidence>
<dbReference type="InterPro" id="IPR020904">
    <property type="entry name" value="Sc_DH/Rdtase_CS"/>
</dbReference>